<dbReference type="Proteomes" id="UP001162640">
    <property type="component" value="Unassembled WGS sequence"/>
</dbReference>
<evidence type="ECO:0000313" key="3">
    <source>
        <dbReference type="Proteomes" id="UP001162640"/>
    </source>
</evidence>
<gene>
    <name evidence="2" type="ORF">TL16_g09223</name>
</gene>
<reference evidence="3" key="1">
    <citation type="journal article" date="2023" name="Commun. Biol.">
        <title>Genome analysis of Parmales, the sister group of diatoms, reveals the evolutionary specialization of diatoms from phago-mixotrophs to photoautotrophs.</title>
        <authorList>
            <person name="Ban H."/>
            <person name="Sato S."/>
            <person name="Yoshikawa S."/>
            <person name="Yamada K."/>
            <person name="Nakamura Y."/>
            <person name="Ichinomiya M."/>
            <person name="Sato N."/>
            <person name="Blanc-Mathieu R."/>
            <person name="Endo H."/>
            <person name="Kuwata A."/>
            <person name="Ogata H."/>
        </authorList>
    </citation>
    <scope>NUCLEOTIDE SEQUENCE [LARGE SCALE GENOMIC DNA]</scope>
</reference>
<feature type="region of interest" description="Disordered" evidence="1">
    <location>
        <begin position="228"/>
        <end position="342"/>
    </location>
</feature>
<evidence type="ECO:0000313" key="2">
    <source>
        <dbReference type="EMBL" id="GMH82336.1"/>
    </source>
</evidence>
<sequence length="342" mass="38127">MAREFKREKPLSIDKLAKPALIVCVVAILWSLGKSIFSADTIHRYSPLDSLQMSSLFSPSSSPSVVLCLSESEMEKGTQLNSAFYDASLNPDLSTVVTFITLDCESKMLNGDVINQKYSLDLTIKPATVFMTNSPGSKKIIKFKGSDLKSGAHLSKAIRHFSSPRSTKIKRTGDLQPLCLDLPYCLAILKSGDYTSDFKEAVKNVILKYPEVAVVNLDSDLMELKGVEEKEGEEGGGLFGNKKKGDTPPPPPESTGGDSKDDRKAERARRKKAQEAERKAAYDALSEEEKEAEDRKKEMERKRRIEEEIRRNAFEESDEGARGGEVEEEEEEEEEEEVMDLD</sequence>
<dbReference type="EMBL" id="BLQM01000312">
    <property type="protein sequence ID" value="GMH82336.1"/>
    <property type="molecule type" value="Genomic_DNA"/>
</dbReference>
<dbReference type="AlphaFoldDB" id="A0A9W7B5A1"/>
<proteinExistence type="predicted"/>
<protein>
    <submittedName>
        <fullName evidence="2">Uncharacterized protein</fullName>
    </submittedName>
</protein>
<feature type="compositionally biased region" description="Basic and acidic residues" evidence="1">
    <location>
        <begin position="292"/>
        <end position="325"/>
    </location>
</feature>
<name>A0A9W7B5A1_9STRA</name>
<evidence type="ECO:0000256" key="1">
    <source>
        <dbReference type="SAM" id="MobiDB-lite"/>
    </source>
</evidence>
<accession>A0A9W7B5A1</accession>
<organism evidence="2 3">
    <name type="scientific">Triparma laevis f. inornata</name>
    <dbReference type="NCBI Taxonomy" id="1714386"/>
    <lineage>
        <taxon>Eukaryota</taxon>
        <taxon>Sar</taxon>
        <taxon>Stramenopiles</taxon>
        <taxon>Ochrophyta</taxon>
        <taxon>Bolidophyceae</taxon>
        <taxon>Parmales</taxon>
        <taxon>Triparmaceae</taxon>
        <taxon>Triparma</taxon>
    </lineage>
</organism>
<comment type="caution">
    <text evidence="2">The sequence shown here is derived from an EMBL/GenBank/DDBJ whole genome shotgun (WGS) entry which is preliminary data.</text>
</comment>
<feature type="compositionally biased region" description="Acidic residues" evidence="1">
    <location>
        <begin position="326"/>
        <end position="342"/>
    </location>
</feature>